<proteinExistence type="inferred from homology"/>
<keyword evidence="4" id="KW-1133">Transmembrane helix</keyword>
<dbReference type="Pfam" id="PF00672">
    <property type="entry name" value="HAMP"/>
    <property type="match status" value="1"/>
</dbReference>
<dbReference type="SUPFAM" id="SSF158472">
    <property type="entry name" value="HAMP domain-like"/>
    <property type="match status" value="1"/>
</dbReference>
<dbReference type="GO" id="GO:0006935">
    <property type="term" value="P:chemotaxis"/>
    <property type="evidence" value="ECO:0007669"/>
    <property type="project" value="UniProtKB-KW"/>
</dbReference>
<dbReference type="Gene3D" id="1.10.287.950">
    <property type="entry name" value="Methyl-accepting chemotaxis protein"/>
    <property type="match status" value="1"/>
</dbReference>
<protein>
    <recommendedName>
        <fullName evidence="10">Methyl-accepting chemotaxis protein</fullName>
    </recommendedName>
</protein>
<feature type="domain" description="HAMP" evidence="6">
    <location>
        <begin position="317"/>
        <end position="369"/>
    </location>
</feature>
<dbReference type="SMART" id="SM01358">
    <property type="entry name" value="HBM"/>
    <property type="match status" value="1"/>
</dbReference>
<dbReference type="AlphaFoldDB" id="A0A916R7J0"/>
<dbReference type="PANTHER" id="PTHR43531:SF14">
    <property type="entry name" value="METHYL-ACCEPTING CHEMOTAXIS PROTEIN I-RELATED"/>
    <property type="match status" value="1"/>
</dbReference>
<dbReference type="SMART" id="SM00304">
    <property type="entry name" value="HAMP"/>
    <property type="match status" value="2"/>
</dbReference>
<dbReference type="InterPro" id="IPR004089">
    <property type="entry name" value="MCPsignal_dom"/>
</dbReference>
<dbReference type="OrthoDB" id="8320983at2"/>
<name>A0A916R7J0_9HYPH</name>
<sequence>MISRLSVAQRIYAGFGAMLALLAAIVAFAYLGVSGLGATFGDYRQAARQTVAIANFADDLAAARMADLDYRLETSSEKAQALAARIAALQANDTEISALFADDPEAQAALVEFAQSAQAYQDAFDTMSAYQDRIDAITAELAQVGSTLRTDANGALQAVSGNFNATGSAGFAVQGTILTQFDVERFLLTNDPAWLESADAHAANAATRLTQLHDAVISNSQKATANRMIGNLETYMALARDAEAAIVARNAVMTGELDVLGPQMQQAFGAMLDNVRARQDALGPVGVATAERTLAGVLGAGILALAIGALMAVLIGRGLSRAISTIAGRMRALANGDLDVALDEKQRHEIGQMVEALMVFRDNGKAMQAMDAEKQAAQAREAAEQSARMALQADVRRAVSAAIAGDFSVRIDTGYDDPDLAGLAGNLNALMENVDRGIGETASVLSAMASLDLRARIGGDYQGAFARLKADTNAMADAFGAIVERLQATSGSLKLATGEILSGANDLSGRTTRQAATIEETSAAMEQLAATVSDNAHKADDAFGKTRAAAELAETGGVVMGETTEAMMRITTSSAKVSDIIKMIDDIAFQTNLLALNASVEAARAGEAGKGFAVVAIEVRRLAQSAAQASSEVKVLIEQSASEVDGGTRLVAQAAETLRGIREAVIENAALMQDISKASREQADAIADVGGSVRVLDEMTQHNAALVEEINASIAQSEAQAGELDAIVAGFTIAGNAAADMDAWVEDPDNPLRAVS</sequence>
<dbReference type="PROSITE" id="PS50885">
    <property type="entry name" value="HAMP"/>
    <property type="match status" value="2"/>
</dbReference>
<dbReference type="GO" id="GO:0005886">
    <property type="term" value="C:plasma membrane"/>
    <property type="evidence" value="ECO:0007669"/>
    <property type="project" value="TreeGrafter"/>
</dbReference>
<evidence type="ECO:0000313" key="9">
    <source>
        <dbReference type="Proteomes" id="UP000596977"/>
    </source>
</evidence>
<gene>
    <name evidence="8" type="ORF">GCM10011499_09060</name>
</gene>
<dbReference type="InterPro" id="IPR032255">
    <property type="entry name" value="HBM"/>
</dbReference>
<dbReference type="InterPro" id="IPR003660">
    <property type="entry name" value="HAMP_dom"/>
</dbReference>
<dbReference type="PANTHER" id="PTHR43531">
    <property type="entry name" value="PROTEIN ICFG"/>
    <property type="match status" value="1"/>
</dbReference>
<keyword evidence="9" id="KW-1185">Reference proteome</keyword>
<comment type="similarity">
    <text evidence="2">Belongs to the methyl-accepting chemotaxis (MCP) protein family.</text>
</comment>
<feature type="domain" description="HBM" evidence="7">
    <location>
        <begin position="45"/>
        <end position="283"/>
    </location>
</feature>
<dbReference type="Pfam" id="PF00015">
    <property type="entry name" value="MCPsignal"/>
    <property type="match status" value="1"/>
</dbReference>
<feature type="domain" description="HAMP" evidence="6">
    <location>
        <begin position="432"/>
        <end position="484"/>
    </location>
</feature>
<dbReference type="GO" id="GO:0004888">
    <property type="term" value="F:transmembrane signaling receptor activity"/>
    <property type="evidence" value="ECO:0007669"/>
    <property type="project" value="TreeGrafter"/>
</dbReference>
<evidence type="ECO:0000259" key="7">
    <source>
        <dbReference type="PROSITE" id="PS51753"/>
    </source>
</evidence>
<dbReference type="PROSITE" id="PS50111">
    <property type="entry name" value="CHEMOTAXIS_TRANSDUC_2"/>
    <property type="match status" value="1"/>
</dbReference>
<evidence type="ECO:0000259" key="6">
    <source>
        <dbReference type="PROSITE" id="PS50885"/>
    </source>
</evidence>
<feature type="transmembrane region" description="Helical" evidence="4">
    <location>
        <begin position="12"/>
        <end position="33"/>
    </location>
</feature>
<dbReference type="Proteomes" id="UP000596977">
    <property type="component" value="Unassembled WGS sequence"/>
</dbReference>
<accession>A0A916R7J0</accession>
<keyword evidence="4" id="KW-0472">Membrane</keyword>
<evidence type="ECO:0000256" key="2">
    <source>
        <dbReference type="ARBA" id="ARBA00029447"/>
    </source>
</evidence>
<evidence type="ECO:0000259" key="5">
    <source>
        <dbReference type="PROSITE" id="PS50111"/>
    </source>
</evidence>
<evidence type="ECO:0008006" key="10">
    <source>
        <dbReference type="Google" id="ProtNLM"/>
    </source>
</evidence>
<dbReference type="GO" id="GO:0007165">
    <property type="term" value="P:signal transduction"/>
    <property type="evidence" value="ECO:0007669"/>
    <property type="project" value="UniProtKB-KW"/>
</dbReference>
<dbReference type="SMART" id="SM00283">
    <property type="entry name" value="MA"/>
    <property type="match status" value="1"/>
</dbReference>
<feature type="domain" description="Methyl-accepting transducer" evidence="5">
    <location>
        <begin position="489"/>
        <end position="718"/>
    </location>
</feature>
<keyword evidence="1" id="KW-0488">Methylation</keyword>
<reference evidence="8 9" key="1">
    <citation type="journal article" date="2014" name="Int. J. Syst. Evol. Microbiol.">
        <title>Complete genome sequence of Corynebacterium casei LMG S-19264T (=DSM 44701T), isolated from a smear-ripened cheese.</title>
        <authorList>
            <consortium name="US DOE Joint Genome Institute (JGI-PGF)"/>
            <person name="Walter F."/>
            <person name="Albersmeier A."/>
            <person name="Kalinowski J."/>
            <person name="Ruckert C."/>
        </authorList>
    </citation>
    <scope>NUCLEOTIDE SEQUENCE [LARGE SCALE GENOMIC DNA]</scope>
    <source>
        <strain evidence="8 9">CGMCC 1.15896</strain>
    </source>
</reference>
<dbReference type="PROSITE" id="PS51753">
    <property type="entry name" value="HBM"/>
    <property type="match status" value="1"/>
</dbReference>
<feature type="transmembrane region" description="Helical" evidence="4">
    <location>
        <begin position="294"/>
        <end position="315"/>
    </location>
</feature>
<dbReference type="RefSeq" id="WP_127073091.1">
    <property type="nucleotide sequence ID" value="NZ_BMKB01000001.1"/>
</dbReference>
<dbReference type="InterPro" id="IPR051310">
    <property type="entry name" value="MCP_chemotaxis"/>
</dbReference>
<organism evidence="8 9">
    <name type="scientific">Pelagibacterium lentulum</name>
    <dbReference type="NCBI Taxonomy" id="2029865"/>
    <lineage>
        <taxon>Bacteria</taxon>
        <taxon>Pseudomonadati</taxon>
        <taxon>Pseudomonadota</taxon>
        <taxon>Alphaproteobacteria</taxon>
        <taxon>Hyphomicrobiales</taxon>
        <taxon>Devosiaceae</taxon>
        <taxon>Pelagibacterium</taxon>
    </lineage>
</organism>
<evidence type="ECO:0000256" key="3">
    <source>
        <dbReference type="PROSITE-ProRule" id="PRU00284"/>
    </source>
</evidence>
<evidence type="ECO:0000313" key="8">
    <source>
        <dbReference type="EMBL" id="GGA41618.1"/>
    </source>
</evidence>
<dbReference type="EMBL" id="BMKB01000001">
    <property type="protein sequence ID" value="GGA41618.1"/>
    <property type="molecule type" value="Genomic_DNA"/>
</dbReference>
<dbReference type="Gene3D" id="6.10.340.10">
    <property type="match status" value="1"/>
</dbReference>
<keyword evidence="4" id="KW-0812">Transmembrane</keyword>
<keyword evidence="3" id="KW-0807">Transducer</keyword>
<evidence type="ECO:0000256" key="4">
    <source>
        <dbReference type="SAM" id="Phobius"/>
    </source>
</evidence>
<dbReference type="SUPFAM" id="SSF58104">
    <property type="entry name" value="Methyl-accepting chemotaxis protein (MCP) signaling domain"/>
    <property type="match status" value="1"/>
</dbReference>
<evidence type="ECO:0000256" key="1">
    <source>
        <dbReference type="ARBA" id="ARBA00022481"/>
    </source>
</evidence>
<comment type="caution">
    <text evidence="8">The sequence shown here is derived from an EMBL/GenBank/DDBJ whole genome shotgun (WGS) entry which is preliminary data.</text>
</comment>